<feature type="domain" description="PG-1098 ferredoxin-like" evidence="2">
    <location>
        <begin position="278"/>
        <end position="320"/>
    </location>
</feature>
<dbReference type="InterPro" id="IPR041497">
    <property type="entry name" value="Thump-like"/>
</dbReference>
<organism evidence="3">
    <name type="scientific">Flavobacterium sp. CFS9</name>
    <dbReference type="NCBI Taxonomy" id="3143118"/>
    <lineage>
        <taxon>Bacteria</taxon>
        <taxon>Pseudomonadati</taxon>
        <taxon>Bacteroidota</taxon>
        <taxon>Flavobacteriia</taxon>
        <taxon>Flavobacteriales</taxon>
        <taxon>Flavobacteriaceae</taxon>
        <taxon>Flavobacterium</taxon>
    </lineage>
</organism>
<dbReference type="SUPFAM" id="SSF53335">
    <property type="entry name" value="S-adenosyl-L-methionine-dependent methyltransferases"/>
    <property type="match status" value="1"/>
</dbReference>
<dbReference type="Gene3D" id="1.10.10.1110">
    <property type="entry name" value="Methyltransferase PG1098, N-terminal domain"/>
    <property type="match status" value="1"/>
</dbReference>
<feature type="domain" description="THUMP-like" evidence="1">
    <location>
        <begin position="321"/>
        <end position="391"/>
    </location>
</feature>
<dbReference type="InterPro" id="IPR054168">
    <property type="entry name" value="PG_1098_Fer"/>
</dbReference>
<dbReference type="Gene3D" id="3.40.50.150">
    <property type="entry name" value="Vaccinia Virus protein VP39"/>
    <property type="match status" value="1"/>
</dbReference>
<evidence type="ECO:0000259" key="2">
    <source>
        <dbReference type="Pfam" id="PF22013"/>
    </source>
</evidence>
<accession>A0AAT9GW73</accession>
<proteinExistence type="predicted"/>
<dbReference type="Pfam" id="PF22013">
    <property type="entry name" value="PG_1098_Fer"/>
    <property type="match status" value="1"/>
</dbReference>
<sequence>MNTAILDPNIQEFITQNSGVSITKLALQKNPFPEIDWIVILNQIEAKSKAKDKLPTWFAAENIIYPSKISVEQTSSEKTAAYKASLLSGESLIDLTGGFGVDDYYFSQKFKNIAHCEINDDLSAIVKHNFKQLKVENCTFYADDSTSVLNQSSQKWDWIYIDPSRRNDAKGKVFMLKDCLPNVPDLLNFYFEKTDSILIKTAPLLDLSAGLSELQFVKNIHIIALENEVKELLFEIHKNYSGEIAIKTANILKDKIETFEFILGNEITLPSYELPQKYIYEPNSAIMKSGGFDEVSTIFKISKLHKHSHLYTSEALIEFPGRRFEIEKAIPYSKKEMKTELANQQANITTRNFPDTVENIRKKWKIKNGGNLYCFFTTDKNDNKIVLICRKIT</sequence>
<reference evidence="3" key="1">
    <citation type="submission" date="2024-05" db="EMBL/GenBank/DDBJ databases">
        <title>Whole-Genome Sequence of CFS9, a Potential Fish Probiotic Isolated from the Body Surface of Silurus asotus.</title>
        <authorList>
            <person name="Kojima M."/>
            <person name="Tobioka K."/>
            <person name="Yokota K."/>
            <person name="Nakatani H."/>
            <person name="Hori K."/>
            <person name="Tamaru Y."/>
            <person name="Okazaki F."/>
        </authorList>
    </citation>
    <scope>NUCLEOTIDE SEQUENCE</scope>
    <source>
        <strain evidence="3">CFS9</strain>
    </source>
</reference>
<dbReference type="RefSeq" id="WP_369616749.1">
    <property type="nucleotide sequence ID" value="NZ_AP031573.1"/>
</dbReference>
<protein>
    <recommendedName>
        <fullName evidence="4">THUMP-like domain-containing protein</fullName>
    </recommendedName>
</protein>
<dbReference type="Pfam" id="PF18096">
    <property type="entry name" value="Thump_like"/>
    <property type="match status" value="1"/>
</dbReference>
<dbReference type="InterPro" id="IPR029063">
    <property type="entry name" value="SAM-dependent_MTases_sf"/>
</dbReference>
<name>A0AAT9GW73_9FLAO</name>
<dbReference type="AlphaFoldDB" id="A0AAT9GW73"/>
<gene>
    <name evidence="3" type="ORF">CFS9_01240</name>
</gene>
<evidence type="ECO:0000313" key="3">
    <source>
        <dbReference type="EMBL" id="BFM41483.1"/>
    </source>
</evidence>
<evidence type="ECO:0000259" key="1">
    <source>
        <dbReference type="Pfam" id="PF18096"/>
    </source>
</evidence>
<dbReference type="EMBL" id="AP031573">
    <property type="protein sequence ID" value="BFM41483.1"/>
    <property type="molecule type" value="Genomic_DNA"/>
</dbReference>
<evidence type="ECO:0008006" key="4">
    <source>
        <dbReference type="Google" id="ProtNLM"/>
    </source>
</evidence>